<dbReference type="SMART" id="SM00382">
    <property type="entry name" value="AAA"/>
    <property type="match status" value="1"/>
</dbReference>
<comment type="caution">
    <text evidence="6">The sequence shown here is derived from an EMBL/GenBank/DDBJ whole genome shotgun (WGS) entry which is preliminary data.</text>
</comment>
<dbReference type="PANTHER" id="PTHR43335">
    <property type="entry name" value="ABC TRANSPORTER, ATP-BINDING PROTEIN"/>
    <property type="match status" value="1"/>
</dbReference>
<dbReference type="Pfam" id="PF00005">
    <property type="entry name" value="ABC_tran"/>
    <property type="match status" value="1"/>
</dbReference>
<dbReference type="PROSITE" id="PS00211">
    <property type="entry name" value="ABC_TRANSPORTER_1"/>
    <property type="match status" value="1"/>
</dbReference>
<dbReference type="SUPFAM" id="SSF52540">
    <property type="entry name" value="P-loop containing nucleoside triphosphate hydrolases"/>
    <property type="match status" value="1"/>
</dbReference>
<name>A0ABP8UVN6_9ACTN</name>
<keyword evidence="7" id="KW-1185">Reference proteome</keyword>
<dbReference type="PROSITE" id="PS50893">
    <property type="entry name" value="ABC_TRANSPORTER_2"/>
    <property type="match status" value="1"/>
</dbReference>
<dbReference type="InterPro" id="IPR003593">
    <property type="entry name" value="AAA+_ATPase"/>
</dbReference>
<evidence type="ECO:0000259" key="5">
    <source>
        <dbReference type="PROSITE" id="PS50893"/>
    </source>
</evidence>
<feature type="domain" description="ABC transporter" evidence="5">
    <location>
        <begin position="4"/>
        <end position="230"/>
    </location>
</feature>
<keyword evidence="4 6" id="KW-0067">ATP-binding</keyword>
<keyword evidence="3" id="KW-0547">Nucleotide-binding</keyword>
<evidence type="ECO:0000256" key="4">
    <source>
        <dbReference type="ARBA" id="ARBA00022840"/>
    </source>
</evidence>
<organism evidence="6 7">
    <name type="scientific">Actinoallomurus vinaceus</name>
    <dbReference type="NCBI Taxonomy" id="1080074"/>
    <lineage>
        <taxon>Bacteria</taxon>
        <taxon>Bacillati</taxon>
        <taxon>Actinomycetota</taxon>
        <taxon>Actinomycetes</taxon>
        <taxon>Streptosporangiales</taxon>
        <taxon>Thermomonosporaceae</taxon>
        <taxon>Actinoallomurus</taxon>
    </lineage>
</organism>
<gene>
    <name evidence="6" type="ORF">GCM10023196_102120</name>
</gene>
<dbReference type="Proteomes" id="UP001501442">
    <property type="component" value="Unassembled WGS sequence"/>
</dbReference>
<dbReference type="InterPro" id="IPR027417">
    <property type="entry name" value="P-loop_NTPase"/>
</dbReference>
<dbReference type="RefSeq" id="WP_345443154.1">
    <property type="nucleotide sequence ID" value="NZ_BAABHK010000028.1"/>
</dbReference>
<comment type="similarity">
    <text evidence="1">Belongs to the ABC transporter superfamily.</text>
</comment>
<accession>A0ABP8UVN6</accession>
<dbReference type="EMBL" id="BAABHK010000028">
    <property type="protein sequence ID" value="GAA4639652.1"/>
    <property type="molecule type" value="Genomic_DNA"/>
</dbReference>
<keyword evidence="2" id="KW-0813">Transport</keyword>
<reference evidence="7" key="1">
    <citation type="journal article" date="2019" name="Int. J. Syst. Evol. Microbiol.">
        <title>The Global Catalogue of Microorganisms (GCM) 10K type strain sequencing project: providing services to taxonomists for standard genome sequencing and annotation.</title>
        <authorList>
            <consortium name="The Broad Institute Genomics Platform"/>
            <consortium name="The Broad Institute Genome Sequencing Center for Infectious Disease"/>
            <person name="Wu L."/>
            <person name="Ma J."/>
        </authorList>
    </citation>
    <scope>NUCLEOTIDE SEQUENCE [LARGE SCALE GENOMIC DNA]</scope>
    <source>
        <strain evidence="7">JCM 17939</strain>
    </source>
</reference>
<evidence type="ECO:0000256" key="3">
    <source>
        <dbReference type="ARBA" id="ARBA00022741"/>
    </source>
</evidence>
<proteinExistence type="inferred from homology"/>
<evidence type="ECO:0000256" key="2">
    <source>
        <dbReference type="ARBA" id="ARBA00022448"/>
    </source>
</evidence>
<sequence>MRVIRCEGLTKRYGSTVAVDGLDLAVDAGQVFGFLGPNGSGKTTTMRMLLGLIAPTAGRAWVNERRLPDPDGLSRVGAMIEEPAFYPWMTGRRNLKVLALHGPPPARPDAVGAALERVGLSAVAGRKVKAYSQGMRQRLGLAAALLRDPALLVLDEPTNGMDPAGIREFRALLRALADDGMTVFVSSHLLAEVEQVCDRVAVMNRGRLVEQGRVAGLAAARQRVRVVLDAADRDAARGLLAGRPVRTDGPRTLLVEGADGREINAILGRAGVWARQIRVEHPGLEEAFLRLTVTEEETDATAPR</sequence>
<evidence type="ECO:0000313" key="7">
    <source>
        <dbReference type="Proteomes" id="UP001501442"/>
    </source>
</evidence>
<dbReference type="PANTHER" id="PTHR43335:SF4">
    <property type="entry name" value="ABC TRANSPORTER, ATP-BINDING PROTEIN"/>
    <property type="match status" value="1"/>
</dbReference>
<dbReference type="InterPro" id="IPR003439">
    <property type="entry name" value="ABC_transporter-like_ATP-bd"/>
</dbReference>
<dbReference type="GO" id="GO:0005524">
    <property type="term" value="F:ATP binding"/>
    <property type="evidence" value="ECO:0007669"/>
    <property type="project" value="UniProtKB-KW"/>
</dbReference>
<protein>
    <submittedName>
        <fullName evidence="6">ABC transporter ATP-binding protein</fullName>
    </submittedName>
</protein>
<dbReference type="Gene3D" id="3.40.50.300">
    <property type="entry name" value="P-loop containing nucleotide triphosphate hydrolases"/>
    <property type="match status" value="1"/>
</dbReference>
<evidence type="ECO:0000313" key="6">
    <source>
        <dbReference type="EMBL" id="GAA4639652.1"/>
    </source>
</evidence>
<evidence type="ECO:0000256" key="1">
    <source>
        <dbReference type="ARBA" id="ARBA00005417"/>
    </source>
</evidence>
<dbReference type="InterPro" id="IPR017871">
    <property type="entry name" value="ABC_transporter-like_CS"/>
</dbReference>